<gene>
    <name evidence="1" type="ORF">PoB_000086000</name>
</gene>
<reference evidence="1 2" key="1">
    <citation type="journal article" date="2021" name="Elife">
        <title>Chloroplast acquisition without the gene transfer in kleptoplastic sea slugs, Plakobranchus ocellatus.</title>
        <authorList>
            <person name="Maeda T."/>
            <person name="Takahashi S."/>
            <person name="Yoshida T."/>
            <person name="Shimamura S."/>
            <person name="Takaki Y."/>
            <person name="Nagai Y."/>
            <person name="Toyoda A."/>
            <person name="Suzuki Y."/>
            <person name="Arimoto A."/>
            <person name="Ishii H."/>
            <person name="Satoh N."/>
            <person name="Nishiyama T."/>
            <person name="Hasebe M."/>
            <person name="Maruyama T."/>
            <person name="Minagawa J."/>
            <person name="Obokata J."/>
            <person name="Shigenobu S."/>
        </authorList>
    </citation>
    <scope>NUCLEOTIDE SEQUENCE [LARGE SCALE GENOMIC DNA]</scope>
</reference>
<organism evidence="1 2">
    <name type="scientific">Plakobranchus ocellatus</name>
    <dbReference type="NCBI Taxonomy" id="259542"/>
    <lineage>
        <taxon>Eukaryota</taxon>
        <taxon>Metazoa</taxon>
        <taxon>Spiralia</taxon>
        <taxon>Lophotrochozoa</taxon>
        <taxon>Mollusca</taxon>
        <taxon>Gastropoda</taxon>
        <taxon>Heterobranchia</taxon>
        <taxon>Euthyneura</taxon>
        <taxon>Panpulmonata</taxon>
        <taxon>Sacoglossa</taxon>
        <taxon>Placobranchoidea</taxon>
        <taxon>Plakobranchidae</taxon>
        <taxon>Plakobranchus</taxon>
    </lineage>
</organism>
<proteinExistence type="predicted"/>
<comment type="caution">
    <text evidence="1">The sequence shown here is derived from an EMBL/GenBank/DDBJ whole genome shotgun (WGS) entry which is preliminary data.</text>
</comment>
<evidence type="ECO:0000313" key="2">
    <source>
        <dbReference type="Proteomes" id="UP000735302"/>
    </source>
</evidence>
<dbReference type="EMBL" id="BLXT01000089">
    <property type="protein sequence ID" value="GFN74354.1"/>
    <property type="molecule type" value="Genomic_DNA"/>
</dbReference>
<dbReference type="AlphaFoldDB" id="A0AAV3XUL7"/>
<keyword evidence="2" id="KW-1185">Reference proteome</keyword>
<evidence type="ECO:0000313" key="1">
    <source>
        <dbReference type="EMBL" id="GFN74354.1"/>
    </source>
</evidence>
<sequence>MTALATILCRYMLEQTVGDSATRKSYAMNSLEADIDYFMTEINELFASLQPKGLNIRILKKRLDALGSNINLFSAFDPSWVALKAFHDWLGRNFLSSYDAAILYTEHDFRRPGKKQWYSNEIRISVSA</sequence>
<accession>A0AAV3XUL7</accession>
<dbReference type="Proteomes" id="UP000735302">
    <property type="component" value="Unassembled WGS sequence"/>
</dbReference>
<protein>
    <submittedName>
        <fullName evidence="1">Uncharacterized protein</fullName>
    </submittedName>
</protein>
<name>A0AAV3XUL7_9GAST</name>